<reference evidence="6" key="1">
    <citation type="journal article" date="2020" name="Phytopathology">
        <title>Genome sequence and comparative analysis of Colletotrichum gloeosporioides isolated from Liriodendron leaves.</title>
        <authorList>
            <person name="Fu F.F."/>
            <person name="Hao Z."/>
            <person name="Wang P."/>
            <person name="Lu Y."/>
            <person name="Xue L.J."/>
            <person name="Wei G."/>
            <person name="Tian Y."/>
            <person name="Baishi H."/>
            <person name="Xu H."/>
            <person name="Shi J."/>
            <person name="Cheng T."/>
            <person name="Wang G."/>
            <person name="Yi Y."/>
            <person name="Chen J."/>
        </authorList>
    </citation>
    <scope>NUCLEOTIDE SEQUENCE</scope>
    <source>
        <strain evidence="6">Lc1</strain>
    </source>
</reference>
<dbReference type="EMBL" id="WVTB01000042">
    <property type="protein sequence ID" value="KAF3805478.1"/>
    <property type="molecule type" value="Genomic_DNA"/>
</dbReference>
<name>A0A8H4CK72_COLGL</name>
<evidence type="ECO:0000256" key="2">
    <source>
        <dbReference type="ARBA" id="ARBA00022801"/>
    </source>
</evidence>
<comment type="catalytic activity">
    <reaction evidence="3">
        <text>a nitrile + 2 H2O = a carboxylate + NH4(+)</text>
        <dbReference type="Rhea" id="RHEA:21724"/>
        <dbReference type="ChEBI" id="CHEBI:15377"/>
        <dbReference type="ChEBI" id="CHEBI:18379"/>
        <dbReference type="ChEBI" id="CHEBI:28938"/>
        <dbReference type="ChEBI" id="CHEBI:29067"/>
        <dbReference type="EC" id="3.5.5.1"/>
    </reaction>
</comment>
<gene>
    <name evidence="6" type="ORF">GCG54_00002823</name>
</gene>
<keyword evidence="2" id="KW-0378">Hydrolase</keyword>
<comment type="caution">
    <text evidence="6">The sequence shown here is derived from an EMBL/GenBank/DDBJ whole genome shotgun (WGS) entry which is preliminary data.</text>
</comment>
<evidence type="ECO:0000256" key="3">
    <source>
        <dbReference type="ARBA" id="ARBA00036406"/>
    </source>
</evidence>
<evidence type="ECO:0000259" key="5">
    <source>
        <dbReference type="PROSITE" id="PS50263"/>
    </source>
</evidence>
<dbReference type="PROSITE" id="PS50263">
    <property type="entry name" value="CN_HYDROLASE"/>
    <property type="match status" value="1"/>
</dbReference>
<dbReference type="Gene3D" id="3.60.110.10">
    <property type="entry name" value="Carbon-nitrogen hydrolase"/>
    <property type="match status" value="1"/>
</dbReference>
<dbReference type="InterPro" id="IPR036526">
    <property type="entry name" value="C-N_Hydrolase_sf"/>
</dbReference>
<dbReference type="Proteomes" id="UP000613401">
    <property type="component" value="Unassembled WGS sequence"/>
</dbReference>
<keyword evidence="7" id="KW-1185">Reference proteome</keyword>
<reference evidence="6" key="2">
    <citation type="submission" date="2020-03" db="EMBL/GenBank/DDBJ databases">
        <authorList>
            <person name="Fu F.-F."/>
            <person name="Chen J."/>
        </authorList>
    </citation>
    <scope>NUCLEOTIDE SEQUENCE</scope>
    <source>
        <strain evidence="6">Lc1</strain>
    </source>
</reference>
<sequence length="138" mass="15218">MNYFNSFPEGSALWSQCREGARNLSTTHAIEGNCFVILSSSFYTQTGVDRQKLGDGKLYHIGGGGCACIIAPDGRKLTEDLGEEEEGLVIADIDLDEIMKVKAMLDVHGHYSRPDLLWLGVDSREKKQVRRDAELLGA</sequence>
<dbReference type="PANTHER" id="PTHR46044:SF14">
    <property type="entry name" value="ARYLACETONITRILASE"/>
    <property type="match status" value="1"/>
</dbReference>
<proteinExistence type="inferred from homology"/>
<evidence type="ECO:0000313" key="7">
    <source>
        <dbReference type="Proteomes" id="UP000613401"/>
    </source>
</evidence>
<organism evidence="6 7">
    <name type="scientific">Colletotrichum gloeosporioides</name>
    <name type="common">Anthracnose fungus</name>
    <name type="synonym">Glomerella cingulata</name>
    <dbReference type="NCBI Taxonomy" id="474922"/>
    <lineage>
        <taxon>Eukaryota</taxon>
        <taxon>Fungi</taxon>
        <taxon>Dikarya</taxon>
        <taxon>Ascomycota</taxon>
        <taxon>Pezizomycotina</taxon>
        <taxon>Sordariomycetes</taxon>
        <taxon>Hypocreomycetidae</taxon>
        <taxon>Glomerellales</taxon>
        <taxon>Glomerellaceae</taxon>
        <taxon>Colletotrichum</taxon>
        <taxon>Colletotrichum gloeosporioides species complex</taxon>
    </lineage>
</organism>
<dbReference type="AlphaFoldDB" id="A0A8H4CK72"/>
<comment type="similarity">
    <text evidence="1">Belongs to the carbon-nitrogen hydrolase superfamily. Nitrilase family.</text>
</comment>
<dbReference type="GO" id="GO:0000257">
    <property type="term" value="F:nitrilase activity"/>
    <property type="evidence" value="ECO:0007669"/>
    <property type="project" value="UniProtKB-EC"/>
</dbReference>
<dbReference type="GeneID" id="69009984"/>
<feature type="domain" description="CN hydrolase" evidence="5">
    <location>
        <begin position="1"/>
        <end position="95"/>
    </location>
</feature>
<dbReference type="Pfam" id="PF00795">
    <property type="entry name" value="CN_hydrolase"/>
    <property type="match status" value="1"/>
</dbReference>
<dbReference type="PANTHER" id="PTHR46044">
    <property type="entry name" value="NITRILASE"/>
    <property type="match status" value="1"/>
</dbReference>
<evidence type="ECO:0000256" key="4">
    <source>
        <dbReference type="ARBA" id="ARBA00039045"/>
    </source>
</evidence>
<dbReference type="EC" id="3.5.5.1" evidence="4"/>
<evidence type="ECO:0000256" key="1">
    <source>
        <dbReference type="ARBA" id="ARBA00008129"/>
    </source>
</evidence>
<accession>A0A8H4CK72</accession>
<protein>
    <recommendedName>
        <fullName evidence="4">nitrilase</fullName>
        <ecNumber evidence="4">3.5.5.1</ecNumber>
    </recommendedName>
</protein>
<dbReference type="SUPFAM" id="SSF56317">
    <property type="entry name" value="Carbon-nitrogen hydrolase"/>
    <property type="match status" value="1"/>
</dbReference>
<dbReference type="InterPro" id="IPR003010">
    <property type="entry name" value="C-N_Hydrolase"/>
</dbReference>
<dbReference type="InterPro" id="IPR044149">
    <property type="entry name" value="Nitrilases_CHs"/>
</dbReference>
<evidence type="ECO:0000313" key="6">
    <source>
        <dbReference type="EMBL" id="KAF3805478.1"/>
    </source>
</evidence>
<dbReference type="RefSeq" id="XP_045264637.1">
    <property type="nucleotide sequence ID" value="XM_045402906.1"/>
</dbReference>